<accession>A0A7N2RED7</accession>
<sequence>MGTVTTEQVQLGIGVRVQFCWQIFKSATKQHNQKIVMEKLPKQLEKLDHQCFPNSTVTWLTLKSLPKLEKPYIRGGILATLGESKWSEDKTSRLKYLNELKTTWVK</sequence>
<dbReference type="Proteomes" id="UP000594261">
    <property type="component" value="Chromosome 12"/>
</dbReference>
<dbReference type="EMBL" id="LRBV02000012">
    <property type="status" value="NOT_ANNOTATED_CDS"/>
    <property type="molecule type" value="Genomic_DNA"/>
</dbReference>
<protein>
    <submittedName>
        <fullName evidence="1">Uncharacterized protein</fullName>
    </submittedName>
</protein>
<keyword evidence="2" id="KW-1185">Reference proteome</keyword>
<name>A0A7N2RED7_QUELO</name>
<dbReference type="EnsemblPlants" id="QL12p010641:mrna">
    <property type="protein sequence ID" value="QL12p010641:mrna"/>
    <property type="gene ID" value="QL12p010641"/>
</dbReference>
<reference evidence="1 2" key="1">
    <citation type="journal article" date="2016" name="G3 (Bethesda)">
        <title>First Draft Assembly and Annotation of the Genome of a California Endemic Oak Quercus lobata Nee (Fagaceae).</title>
        <authorList>
            <person name="Sork V.L."/>
            <person name="Fitz-Gibbon S.T."/>
            <person name="Puiu D."/>
            <person name="Crepeau M."/>
            <person name="Gugger P.F."/>
            <person name="Sherman R."/>
            <person name="Stevens K."/>
            <person name="Langley C.H."/>
            <person name="Pellegrini M."/>
            <person name="Salzberg S.L."/>
        </authorList>
    </citation>
    <scope>NUCLEOTIDE SEQUENCE [LARGE SCALE GENOMIC DNA]</scope>
    <source>
        <strain evidence="1 2">cv. SW786</strain>
    </source>
</reference>
<organism evidence="1 2">
    <name type="scientific">Quercus lobata</name>
    <name type="common">Valley oak</name>
    <dbReference type="NCBI Taxonomy" id="97700"/>
    <lineage>
        <taxon>Eukaryota</taxon>
        <taxon>Viridiplantae</taxon>
        <taxon>Streptophyta</taxon>
        <taxon>Embryophyta</taxon>
        <taxon>Tracheophyta</taxon>
        <taxon>Spermatophyta</taxon>
        <taxon>Magnoliopsida</taxon>
        <taxon>eudicotyledons</taxon>
        <taxon>Gunneridae</taxon>
        <taxon>Pentapetalae</taxon>
        <taxon>rosids</taxon>
        <taxon>fabids</taxon>
        <taxon>Fagales</taxon>
        <taxon>Fagaceae</taxon>
        <taxon>Quercus</taxon>
    </lineage>
</organism>
<dbReference type="AlphaFoldDB" id="A0A7N2RED7"/>
<evidence type="ECO:0000313" key="2">
    <source>
        <dbReference type="Proteomes" id="UP000594261"/>
    </source>
</evidence>
<dbReference type="Gramene" id="QL12p010641:mrna">
    <property type="protein sequence ID" value="QL12p010641:mrna"/>
    <property type="gene ID" value="QL12p010641"/>
</dbReference>
<reference evidence="1" key="2">
    <citation type="submission" date="2021-01" db="UniProtKB">
        <authorList>
            <consortium name="EnsemblPlants"/>
        </authorList>
    </citation>
    <scope>IDENTIFICATION</scope>
</reference>
<dbReference type="InParanoid" id="A0A7N2RED7"/>
<evidence type="ECO:0000313" key="1">
    <source>
        <dbReference type="EnsemblPlants" id="QL12p010641:mrna"/>
    </source>
</evidence>
<proteinExistence type="predicted"/>